<dbReference type="AlphaFoldDB" id="A0A4Y2CV76"/>
<dbReference type="EMBL" id="BGPR01000244">
    <property type="protein sequence ID" value="GBM07598.1"/>
    <property type="molecule type" value="Genomic_DNA"/>
</dbReference>
<sequence>MDPRGGTTSSWIKSRRRNKRVLASPEVILMVWVELSSPMMGHVSFGAWQVMTVWTPTSVSDSCRDAGHSASLVRQLVRQGCKKPTFRTELVVLSRDVVEDANIDDNFPNKLEDIASIVLKSGDTINMPIKLKRSFVASYINLDAVRKGSVYSF</sequence>
<evidence type="ECO:0000313" key="1">
    <source>
        <dbReference type="EMBL" id="GBM07598.1"/>
    </source>
</evidence>
<organism evidence="1 2">
    <name type="scientific">Araneus ventricosus</name>
    <name type="common">Orbweaver spider</name>
    <name type="synonym">Epeira ventricosa</name>
    <dbReference type="NCBI Taxonomy" id="182803"/>
    <lineage>
        <taxon>Eukaryota</taxon>
        <taxon>Metazoa</taxon>
        <taxon>Ecdysozoa</taxon>
        <taxon>Arthropoda</taxon>
        <taxon>Chelicerata</taxon>
        <taxon>Arachnida</taxon>
        <taxon>Araneae</taxon>
        <taxon>Araneomorphae</taxon>
        <taxon>Entelegynae</taxon>
        <taxon>Araneoidea</taxon>
        <taxon>Araneidae</taxon>
        <taxon>Araneus</taxon>
    </lineage>
</organism>
<evidence type="ECO:0000313" key="2">
    <source>
        <dbReference type="Proteomes" id="UP000499080"/>
    </source>
</evidence>
<gene>
    <name evidence="1" type="ORF">AVEN_230032_1</name>
</gene>
<name>A0A4Y2CV76_ARAVE</name>
<comment type="caution">
    <text evidence="1">The sequence shown here is derived from an EMBL/GenBank/DDBJ whole genome shotgun (WGS) entry which is preliminary data.</text>
</comment>
<proteinExistence type="predicted"/>
<dbReference type="Proteomes" id="UP000499080">
    <property type="component" value="Unassembled WGS sequence"/>
</dbReference>
<protein>
    <submittedName>
        <fullName evidence="1">Uncharacterized protein</fullName>
    </submittedName>
</protein>
<reference evidence="1 2" key="1">
    <citation type="journal article" date="2019" name="Sci. Rep.">
        <title>Orb-weaving spider Araneus ventricosus genome elucidates the spidroin gene catalogue.</title>
        <authorList>
            <person name="Kono N."/>
            <person name="Nakamura H."/>
            <person name="Ohtoshi R."/>
            <person name="Moran D.A.P."/>
            <person name="Shinohara A."/>
            <person name="Yoshida Y."/>
            <person name="Fujiwara M."/>
            <person name="Mori M."/>
            <person name="Tomita M."/>
            <person name="Arakawa K."/>
        </authorList>
    </citation>
    <scope>NUCLEOTIDE SEQUENCE [LARGE SCALE GENOMIC DNA]</scope>
</reference>
<accession>A0A4Y2CV76</accession>
<keyword evidence="2" id="KW-1185">Reference proteome</keyword>